<dbReference type="Proteomes" id="UP000029273">
    <property type="component" value="Unassembled WGS sequence"/>
</dbReference>
<feature type="binding site" evidence="7">
    <location>
        <position position="221"/>
    </location>
    <ligand>
        <name>Mg(2+)</name>
        <dbReference type="ChEBI" id="CHEBI:18420"/>
        <label>1</label>
    </ligand>
</feature>
<dbReference type="PROSITE" id="PS00182">
    <property type="entry name" value="GLNA_ADENYLATION"/>
    <property type="match status" value="1"/>
</dbReference>
<dbReference type="GO" id="GO:0005737">
    <property type="term" value="C:cytoplasm"/>
    <property type="evidence" value="ECO:0007669"/>
    <property type="project" value="UniProtKB-SubCell"/>
</dbReference>
<evidence type="ECO:0000256" key="4">
    <source>
        <dbReference type="ARBA" id="ARBA00049436"/>
    </source>
</evidence>
<comment type="subcellular location">
    <subcellularLocation>
        <location evidence="11">Cytoplasm</location>
    </subcellularLocation>
</comment>
<comment type="subunit">
    <text evidence="11">Oligomer of 12 subunits arranged in the form of two hexagons.</text>
</comment>
<feature type="binding site" evidence="5">
    <location>
        <position position="328"/>
    </location>
    <ligand>
        <name>L-glutamate</name>
        <dbReference type="ChEBI" id="CHEBI:29985"/>
    </ligand>
</feature>
<feature type="binding site" evidence="7">
    <location>
        <position position="270"/>
    </location>
    <ligand>
        <name>Mg(2+)</name>
        <dbReference type="ChEBI" id="CHEBI:18420"/>
        <label>1</label>
    </ligand>
</feature>
<evidence type="ECO:0000256" key="10">
    <source>
        <dbReference type="RuleBase" id="RU000384"/>
    </source>
</evidence>
<comment type="caution">
    <text evidence="15">The sequence shown here is derived from an EMBL/GenBank/DDBJ whole genome shotgun (WGS) entry which is preliminary data.</text>
</comment>
<evidence type="ECO:0000256" key="11">
    <source>
        <dbReference type="RuleBase" id="RU000387"/>
    </source>
</evidence>
<dbReference type="InterPro" id="IPR014746">
    <property type="entry name" value="Gln_synth/guanido_kin_cat_dom"/>
</dbReference>
<dbReference type="FunFam" id="3.30.590.10:FF:000001">
    <property type="entry name" value="Glutamine synthetase"/>
    <property type="match status" value="1"/>
</dbReference>
<feature type="binding site" evidence="7">
    <location>
        <position position="358"/>
    </location>
    <ligand>
        <name>Mg(2+)</name>
        <dbReference type="ChEBI" id="CHEBI:18420"/>
        <label>1</label>
    </ligand>
</feature>
<evidence type="ECO:0000256" key="7">
    <source>
        <dbReference type="PIRSR" id="PIRSR604809-3"/>
    </source>
</evidence>
<dbReference type="InterPro" id="IPR027302">
    <property type="entry name" value="Gln_synth_N_conserv_site"/>
</dbReference>
<keyword evidence="7" id="KW-0460">Magnesium</keyword>
<feature type="binding site" evidence="7">
    <location>
        <position position="132"/>
    </location>
    <ligand>
        <name>Mg(2+)</name>
        <dbReference type="ChEBI" id="CHEBI:18420"/>
        <label>1</label>
    </ligand>
</feature>
<dbReference type="Gene3D" id="3.30.590.10">
    <property type="entry name" value="Glutamine synthetase/guanido kinase, catalytic domain"/>
    <property type="match status" value="1"/>
</dbReference>
<sequence length="469" mass="52143">MSPNDVLNMMKEHDVKYVDFRFTDTRGKEQHVSVPAHTIDESLFEDGKMFDGSSIAGWKGIEASDMILMPDADTAVIDPFFNETTMNLRCDIIEPSTMQGYERDPRSIAKRAEAYLKSTGIADTAYFGPEPEFFVFDDIRWGANMQGAFYKIDSDEAGWNSEKVFEEGNIGHRPGVKGGYFPVPPVDSLQDLRSAMCLVLEEMGVPTEVHHHEVATAGQCEIGTQFNTLVKRADWNQILKYVVHNVAHNYGKTATFMPKPLVGDNGNGMHVHQSLAKDGVNLFAGDLYGGLSETALFYIGGIIKHARAINALTNASTNSYKRLVPGFEAPVMLAYSARNRSASIRIPWVSSPKARRIEVRFPDSTGNPYLAFTAMMMAGIDGIQNKIHPGDAMDKNLYDLPPEEEKKIPQVCHALDQALAALHADRAFLTAGGVFSDDAIDAYIDLKMEEVTRMRMTTHPVEFDMYYSI</sequence>
<dbReference type="InterPro" id="IPR008146">
    <property type="entry name" value="Gln_synth_cat_dom"/>
</dbReference>
<dbReference type="InterPro" id="IPR001637">
    <property type="entry name" value="Gln_synth_I_adenylation_site"/>
</dbReference>
<proteinExistence type="inferred from homology"/>
<dbReference type="GO" id="GO:0016020">
    <property type="term" value="C:membrane"/>
    <property type="evidence" value="ECO:0007669"/>
    <property type="project" value="TreeGrafter"/>
</dbReference>
<dbReference type="GO" id="GO:0046872">
    <property type="term" value="F:metal ion binding"/>
    <property type="evidence" value="ECO:0007669"/>
    <property type="project" value="UniProtKB-KW"/>
</dbReference>
<dbReference type="NCBIfam" id="NF007006">
    <property type="entry name" value="PRK09469.1"/>
    <property type="match status" value="1"/>
</dbReference>
<keyword evidence="6 12" id="KW-0067">ATP-binding</keyword>
<evidence type="ECO:0000256" key="1">
    <source>
        <dbReference type="ARBA" id="ARBA00009897"/>
    </source>
</evidence>
<dbReference type="GO" id="GO:0019740">
    <property type="term" value="P:nitrogen utilization"/>
    <property type="evidence" value="ECO:0007669"/>
    <property type="project" value="TreeGrafter"/>
</dbReference>
<gene>
    <name evidence="15" type="ORF">Thpro_021716</name>
</gene>
<dbReference type="Gene3D" id="3.10.20.70">
    <property type="entry name" value="Glutamine synthetase, N-terminal domain"/>
    <property type="match status" value="1"/>
</dbReference>
<dbReference type="Pfam" id="PF03951">
    <property type="entry name" value="Gln-synt_N"/>
    <property type="match status" value="1"/>
</dbReference>
<comment type="cofactor">
    <cofactor evidence="7">
        <name>Mg(2+)</name>
        <dbReference type="ChEBI" id="CHEBI:18420"/>
    </cofactor>
    <text evidence="7">Binds 2 Mg(2+) ions per subunit.</text>
</comment>
<feature type="binding site" evidence="5">
    <location>
        <position position="360"/>
    </location>
    <ligand>
        <name>L-glutamate</name>
        <dbReference type="ChEBI" id="CHEBI:29985"/>
    </ligand>
</feature>
<dbReference type="GO" id="GO:0006542">
    <property type="term" value="P:glutamine biosynthetic process"/>
    <property type="evidence" value="ECO:0007669"/>
    <property type="project" value="InterPro"/>
</dbReference>
<name>A0A1A6C498_9GAMM</name>
<keyword evidence="12 15" id="KW-0436">Ligase</keyword>
<dbReference type="PANTHER" id="PTHR43407">
    <property type="entry name" value="GLUTAMINE SYNTHETASE"/>
    <property type="match status" value="1"/>
</dbReference>
<feature type="binding site" evidence="7">
    <location>
        <position position="130"/>
    </location>
    <ligand>
        <name>Mg(2+)</name>
        <dbReference type="ChEBI" id="CHEBI:18420"/>
        <label>1</label>
    </ligand>
</feature>
<evidence type="ECO:0000256" key="2">
    <source>
        <dbReference type="ARBA" id="ARBA00012937"/>
    </source>
</evidence>
<dbReference type="PANTHER" id="PTHR43407:SF2">
    <property type="entry name" value="GLUTAMINE SYNTHETASE"/>
    <property type="match status" value="1"/>
</dbReference>
<evidence type="ECO:0000256" key="3">
    <source>
        <dbReference type="ARBA" id="ARBA00021364"/>
    </source>
</evidence>
<evidence type="ECO:0000256" key="12">
    <source>
        <dbReference type="RuleBase" id="RU004356"/>
    </source>
</evidence>
<feature type="binding site" evidence="7">
    <location>
        <position position="213"/>
    </location>
    <ligand>
        <name>Mg(2+)</name>
        <dbReference type="ChEBI" id="CHEBI:18420"/>
        <label>1</label>
    </ligand>
</feature>
<dbReference type="GO" id="GO:0005524">
    <property type="term" value="F:ATP binding"/>
    <property type="evidence" value="ECO:0007669"/>
    <property type="project" value="UniProtKB-KW"/>
</dbReference>
<dbReference type="AlphaFoldDB" id="A0A1A6C498"/>
<comment type="similarity">
    <text evidence="1 9 10">Belongs to the glutamine synthetase family.</text>
</comment>
<dbReference type="InterPro" id="IPR027303">
    <property type="entry name" value="Gln_synth_gly_rich_site"/>
</dbReference>
<feature type="binding site" evidence="5">
    <location>
        <position position="340"/>
    </location>
    <ligand>
        <name>L-glutamate</name>
        <dbReference type="ChEBI" id="CHEBI:29985"/>
    </ligand>
</feature>
<evidence type="ECO:0000256" key="8">
    <source>
        <dbReference type="PIRSR" id="PIRSR604809-50"/>
    </source>
</evidence>
<keyword evidence="7" id="KW-0479">Metal-binding</keyword>
<dbReference type="PROSITE" id="PS00181">
    <property type="entry name" value="GLNA_ATP"/>
    <property type="match status" value="1"/>
</dbReference>
<dbReference type="SUPFAM" id="SSF55931">
    <property type="entry name" value="Glutamine synthetase/guanido kinase"/>
    <property type="match status" value="1"/>
</dbReference>
<comment type="catalytic activity">
    <reaction evidence="4 12">
        <text>L-glutamate + NH4(+) + ATP = L-glutamine + ADP + phosphate + H(+)</text>
        <dbReference type="Rhea" id="RHEA:16169"/>
        <dbReference type="ChEBI" id="CHEBI:15378"/>
        <dbReference type="ChEBI" id="CHEBI:28938"/>
        <dbReference type="ChEBI" id="CHEBI:29985"/>
        <dbReference type="ChEBI" id="CHEBI:30616"/>
        <dbReference type="ChEBI" id="CHEBI:43474"/>
        <dbReference type="ChEBI" id="CHEBI:58359"/>
        <dbReference type="ChEBI" id="CHEBI:456216"/>
        <dbReference type="EC" id="6.3.1.2"/>
    </reaction>
</comment>
<dbReference type="NCBIfam" id="TIGR00653">
    <property type="entry name" value="GlnA"/>
    <property type="match status" value="1"/>
</dbReference>
<dbReference type="PROSITE" id="PS00180">
    <property type="entry name" value="GLNA_1"/>
    <property type="match status" value="1"/>
</dbReference>
<dbReference type="GO" id="GO:0004356">
    <property type="term" value="F:glutamine synthetase activity"/>
    <property type="evidence" value="ECO:0007669"/>
    <property type="project" value="UniProtKB-EC"/>
</dbReference>
<dbReference type="PROSITE" id="PS51987">
    <property type="entry name" value="GS_CATALYTIC"/>
    <property type="match status" value="1"/>
</dbReference>
<keyword evidence="16" id="KW-1185">Reference proteome</keyword>
<dbReference type="EMBL" id="JQSG02000003">
    <property type="protein sequence ID" value="OBS09388.1"/>
    <property type="molecule type" value="Genomic_DNA"/>
</dbReference>
<reference evidence="15 16" key="1">
    <citation type="journal article" date="2014" name="Genome Announc.">
        <title>Draft Genome Sequence of the Iron-Oxidizing, Acidophilic, and Halotolerant 'Thiobacillus prosperus' Type Strain DSM 5130.</title>
        <authorList>
            <person name="Ossandon F.J."/>
            <person name="Cardenas J.P."/>
            <person name="Corbett M."/>
            <person name="Quatrini R."/>
            <person name="Holmes D.S."/>
            <person name="Watkin E."/>
        </authorList>
    </citation>
    <scope>NUCLEOTIDE SEQUENCE [LARGE SCALE GENOMIC DNA]</scope>
    <source>
        <strain evidence="15 16">DSM 5130</strain>
    </source>
</reference>
<organism evidence="15 16">
    <name type="scientific">Acidihalobacter prosperus</name>
    <dbReference type="NCBI Taxonomy" id="160660"/>
    <lineage>
        <taxon>Bacteria</taxon>
        <taxon>Pseudomonadati</taxon>
        <taxon>Pseudomonadota</taxon>
        <taxon>Gammaproteobacteria</taxon>
        <taxon>Chromatiales</taxon>
        <taxon>Ectothiorhodospiraceae</taxon>
        <taxon>Acidihalobacter</taxon>
    </lineage>
</organism>
<feature type="binding site" evidence="6">
    <location>
        <begin position="272"/>
        <end position="274"/>
    </location>
    <ligand>
        <name>ATP</name>
        <dbReference type="ChEBI" id="CHEBI:30616"/>
    </ligand>
</feature>
<dbReference type="EC" id="6.3.1.2" evidence="2 12"/>
<dbReference type="RefSeq" id="WP_038088101.1">
    <property type="nucleotide sequence ID" value="NZ_JQSG02000003.1"/>
</dbReference>
<dbReference type="InterPro" id="IPR008147">
    <property type="entry name" value="Gln_synt_N"/>
</dbReference>
<evidence type="ECO:0000313" key="15">
    <source>
        <dbReference type="EMBL" id="OBS09388.1"/>
    </source>
</evidence>
<dbReference type="SMART" id="SM01230">
    <property type="entry name" value="Gln-synt_C"/>
    <property type="match status" value="1"/>
</dbReference>
<feature type="domain" description="GS beta-grasp" evidence="13">
    <location>
        <begin position="13"/>
        <end position="97"/>
    </location>
</feature>
<dbReference type="InterPro" id="IPR036651">
    <property type="entry name" value="Gln_synt_N_sf"/>
</dbReference>
<dbReference type="Pfam" id="PF00120">
    <property type="entry name" value="Gln-synt_C"/>
    <property type="match status" value="1"/>
</dbReference>
<evidence type="ECO:0000256" key="5">
    <source>
        <dbReference type="PIRSR" id="PIRSR604809-1"/>
    </source>
</evidence>
<dbReference type="InterPro" id="IPR004809">
    <property type="entry name" value="Gln_synth_I"/>
</dbReference>
<evidence type="ECO:0000256" key="6">
    <source>
        <dbReference type="PIRSR" id="PIRSR604809-2"/>
    </source>
</evidence>
<protein>
    <recommendedName>
        <fullName evidence="3 12">Glutamine synthetase</fullName>
        <ecNumber evidence="2 12">6.3.1.2</ecNumber>
    </recommendedName>
</protein>
<feature type="binding site" evidence="6">
    <location>
        <position position="340"/>
    </location>
    <ligand>
        <name>ATP</name>
        <dbReference type="ChEBI" id="CHEBI:30616"/>
    </ligand>
</feature>
<keyword evidence="8" id="KW-0597">Phosphoprotein</keyword>
<feature type="binding site" evidence="6">
    <location>
        <position position="353"/>
    </location>
    <ligand>
        <name>ATP</name>
        <dbReference type="ChEBI" id="CHEBI:30616"/>
    </ligand>
</feature>
<dbReference type="PROSITE" id="PS51986">
    <property type="entry name" value="GS_BETA_GRASP"/>
    <property type="match status" value="1"/>
</dbReference>
<dbReference type="SUPFAM" id="SSF54368">
    <property type="entry name" value="Glutamine synthetase, N-terminal domain"/>
    <property type="match status" value="1"/>
</dbReference>
<dbReference type="OrthoDB" id="9807095at2"/>
<evidence type="ECO:0000259" key="14">
    <source>
        <dbReference type="PROSITE" id="PS51987"/>
    </source>
</evidence>
<keyword evidence="6 12" id="KW-0547">Nucleotide-binding</keyword>
<keyword evidence="11" id="KW-0963">Cytoplasm</keyword>
<dbReference type="STRING" id="160660.BJI67_01190"/>
<evidence type="ECO:0000313" key="16">
    <source>
        <dbReference type="Proteomes" id="UP000029273"/>
    </source>
</evidence>
<feature type="domain" description="GS catalytic" evidence="14">
    <location>
        <begin position="105"/>
        <end position="469"/>
    </location>
</feature>
<feature type="modified residue" description="O-AMP-tyrosine" evidence="8">
    <location>
        <position position="398"/>
    </location>
</feature>
<accession>A0A1A6C498</accession>
<feature type="binding site" evidence="6">
    <location>
        <position position="208"/>
    </location>
    <ligand>
        <name>ATP</name>
        <dbReference type="ChEBI" id="CHEBI:30616"/>
    </ligand>
</feature>
<feature type="binding site" evidence="5">
    <location>
        <position position="322"/>
    </location>
    <ligand>
        <name>L-glutamate</name>
        <dbReference type="ChEBI" id="CHEBI:29985"/>
    </ligand>
</feature>
<dbReference type="FunFam" id="3.10.20.70:FF:000001">
    <property type="entry name" value="Glutamine synthetase"/>
    <property type="match status" value="1"/>
</dbReference>
<evidence type="ECO:0000256" key="9">
    <source>
        <dbReference type="PROSITE-ProRule" id="PRU01330"/>
    </source>
</evidence>
<evidence type="ECO:0000259" key="13">
    <source>
        <dbReference type="PROSITE" id="PS51986"/>
    </source>
</evidence>
<feature type="binding site" evidence="5">
    <location>
        <begin position="265"/>
        <end position="266"/>
    </location>
    <ligand>
        <name>L-glutamate</name>
        <dbReference type="ChEBI" id="CHEBI:29985"/>
    </ligand>
</feature>